<feature type="region of interest" description="Disordered" evidence="1">
    <location>
        <begin position="1"/>
        <end position="279"/>
    </location>
</feature>
<feature type="compositionally biased region" description="Polar residues" evidence="1">
    <location>
        <begin position="329"/>
        <end position="348"/>
    </location>
</feature>
<feature type="compositionally biased region" description="Low complexity" evidence="1">
    <location>
        <begin position="147"/>
        <end position="169"/>
    </location>
</feature>
<organism evidence="2">
    <name type="scientific">hydrothermal vent metagenome</name>
    <dbReference type="NCBI Taxonomy" id="652676"/>
    <lineage>
        <taxon>unclassified sequences</taxon>
        <taxon>metagenomes</taxon>
        <taxon>ecological metagenomes</taxon>
    </lineage>
</organism>
<reference evidence="2" key="1">
    <citation type="submission" date="2018-06" db="EMBL/GenBank/DDBJ databases">
        <authorList>
            <person name="Zhirakovskaya E."/>
        </authorList>
    </citation>
    <scope>NUCLEOTIDE SEQUENCE</scope>
</reference>
<proteinExistence type="predicted"/>
<feature type="compositionally biased region" description="Polar residues" evidence="1">
    <location>
        <begin position="62"/>
        <end position="71"/>
    </location>
</feature>
<accession>A0A3B0U9A7</accession>
<dbReference type="EMBL" id="UOEQ01000327">
    <property type="protein sequence ID" value="VAW21119.1"/>
    <property type="molecule type" value="Genomic_DNA"/>
</dbReference>
<evidence type="ECO:0000256" key="1">
    <source>
        <dbReference type="SAM" id="MobiDB-lite"/>
    </source>
</evidence>
<feature type="region of interest" description="Disordered" evidence="1">
    <location>
        <begin position="329"/>
        <end position="351"/>
    </location>
</feature>
<gene>
    <name evidence="2" type="ORF">MNBD_ALPHA11-2076</name>
</gene>
<protein>
    <submittedName>
        <fullName evidence="2">Uncharacterized protein</fullName>
    </submittedName>
</protein>
<sequence length="740" mass="74694">MDTAKPLNPPKNDEAADDLIEELARLMADDAQAGTAGAPPPPSPAPASQSAPKAQKPEDQPQGFSDSASGQASFNASANSTATKTGEPSFDMKGFELGAPKAEVSNLTSSASNPPATISQSASSSPNVDNSVADFDFGFGVGPDTGTSQQPQPANPTATPSTPEPSVSAVQPGSDPIADLINAAVSKHTLPDIVPAPQQAAPQQAAPQQAAPSSSNSVPVSHSPLGRGSLGSGTTKPGAPKLGVRDKFDSPPVFGLSGKPSTSAKTGMKNPATAPDASNGTMALDEIESLIGNSVQVDASVDTPADFNAQQAVENGPRTAPITAKIPSTANIAPQSQPVSNNSTSAKKTSAEGGILRAISNSGAAAAKLRTFMPPTPGSAAKKAGVAKNLSDSDVETDEDLQLAAGRASFDEQQSRGIARYVAPVLGVLFVGAVGFGLYTLFNPGTGEGSAPVLRADGTPTRQAPDAVETGTQSVVLNGIDGATPVAQGEQLVSRDQSAGLDGSAIRQVETLDTSETGLANRRVRTVTVRPDGTIISGADAVAGGEILDVAQPVLPDLPANAINTELSSTTVAALPQNPASGLNLNLESIATPNPTEAPTPRPRPANRDALGSVITNSQTVAQTTPGAVNLVSSAPAVTAAPVSNVAPASNSLSQPVLNPGAFVQLASQRDEGIANQTATTLQSRFSSSLQGGSLLVRRVDLGTRGIYYRVQLPTNTLAQANSICESIKGAGGDCFVRNS</sequence>
<feature type="region of interest" description="Disordered" evidence="1">
    <location>
        <begin position="588"/>
        <end position="608"/>
    </location>
</feature>
<feature type="compositionally biased region" description="Polar residues" evidence="1">
    <location>
        <begin position="105"/>
        <end position="130"/>
    </location>
</feature>
<feature type="compositionally biased region" description="Low complexity" evidence="1">
    <location>
        <begin position="195"/>
        <end position="224"/>
    </location>
</feature>
<feature type="compositionally biased region" description="Low complexity" evidence="1">
    <location>
        <begin position="72"/>
        <end position="83"/>
    </location>
</feature>
<name>A0A3B0U9A7_9ZZZZ</name>
<dbReference type="AlphaFoldDB" id="A0A3B0U9A7"/>
<evidence type="ECO:0000313" key="2">
    <source>
        <dbReference type="EMBL" id="VAW21119.1"/>
    </source>
</evidence>